<feature type="compositionally biased region" description="Polar residues" evidence="2">
    <location>
        <begin position="26"/>
        <end position="39"/>
    </location>
</feature>
<sequence>MDHSEYPRRAENLPLLLRSTRDASVPTPSSSKTPQTMERSATPDLKFVTFSHPDDLRRRRDVRTDIRRHVMKKIGEQRRRPKTRAQGEPSSSAPMGTSMIREGQQGMPTRTSTNVSGAVDPPSMMLPMLWDFPVEASGRVVELIRFLNEQRSVYLPFRNIWFDIALTDKGAFHVTLGNAADLLLRMQGGSDPETNPEMLQYYSLSVTHLRERLDSAVDSVSDGMVAHVLSHLCLCMRRQDWTAWKAHMDGLAAIAGLRGGLAHLSRGVHTWILLSDLGGSIVHDTVPRLPLPTYLPLPCKTSPKSLPTRLQKYLSYLCPDSIATTQTIEALEKVFFIANNINTEGNSPFFWHRDQDGMNLLGPCIHYLLSMSRLPEHPDATPGLDELIAEMVRLISLCIMSRLKSVFSFNAPEQTELESKFAKFTTSYAKHLDGPYRDLKI</sequence>
<name>A0AA39L3V2_SARSR</name>
<feature type="region of interest" description="Disordered" evidence="2">
    <location>
        <begin position="73"/>
        <end position="115"/>
    </location>
</feature>
<gene>
    <name evidence="3" type="ORF">NLU13_9091</name>
</gene>
<proteinExistence type="predicted"/>
<feature type="region of interest" description="Disordered" evidence="2">
    <location>
        <begin position="1"/>
        <end position="44"/>
    </location>
</feature>
<keyword evidence="1" id="KW-0539">Nucleus</keyword>
<dbReference type="Pfam" id="PF11951">
    <property type="entry name" value="Fungal_trans_2"/>
    <property type="match status" value="1"/>
</dbReference>
<dbReference type="EMBL" id="JAPDFR010000009">
    <property type="protein sequence ID" value="KAK0383178.1"/>
    <property type="molecule type" value="Genomic_DNA"/>
</dbReference>
<organism evidence="3 4">
    <name type="scientific">Sarocladium strictum</name>
    <name type="common">Black bundle disease fungus</name>
    <name type="synonym">Acremonium strictum</name>
    <dbReference type="NCBI Taxonomy" id="5046"/>
    <lineage>
        <taxon>Eukaryota</taxon>
        <taxon>Fungi</taxon>
        <taxon>Dikarya</taxon>
        <taxon>Ascomycota</taxon>
        <taxon>Pezizomycotina</taxon>
        <taxon>Sordariomycetes</taxon>
        <taxon>Hypocreomycetidae</taxon>
        <taxon>Hypocreales</taxon>
        <taxon>Sarocladiaceae</taxon>
        <taxon>Sarocladium</taxon>
    </lineage>
</organism>
<dbReference type="PANTHER" id="PTHR37540">
    <property type="entry name" value="TRANSCRIPTION FACTOR (ACR-2), PUTATIVE-RELATED-RELATED"/>
    <property type="match status" value="1"/>
</dbReference>
<reference evidence="3" key="1">
    <citation type="submission" date="2022-10" db="EMBL/GenBank/DDBJ databases">
        <title>Determination and structural analysis of whole genome sequence of Sarocladium strictum F4-1.</title>
        <authorList>
            <person name="Hu L."/>
            <person name="Jiang Y."/>
        </authorList>
    </citation>
    <scope>NUCLEOTIDE SEQUENCE</scope>
    <source>
        <strain evidence="3">F4-1</strain>
    </source>
</reference>
<evidence type="ECO:0000256" key="1">
    <source>
        <dbReference type="ARBA" id="ARBA00023242"/>
    </source>
</evidence>
<feature type="compositionally biased region" description="Polar residues" evidence="2">
    <location>
        <begin position="106"/>
        <end position="115"/>
    </location>
</feature>
<evidence type="ECO:0000256" key="2">
    <source>
        <dbReference type="SAM" id="MobiDB-lite"/>
    </source>
</evidence>
<dbReference type="AlphaFoldDB" id="A0AA39L3V2"/>
<evidence type="ECO:0000313" key="4">
    <source>
        <dbReference type="Proteomes" id="UP001175261"/>
    </source>
</evidence>
<keyword evidence="4" id="KW-1185">Reference proteome</keyword>
<dbReference type="Proteomes" id="UP001175261">
    <property type="component" value="Unassembled WGS sequence"/>
</dbReference>
<comment type="caution">
    <text evidence="3">The sequence shown here is derived from an EMBL/GenBank/DDBJ whole genome shotgun (WGS) entry which is preliminary data.</text>
</comment>
<feature type="compositionally biased region" description="Basic and acidic residues" evidence="2">
    <location>
        <begin position="1"/>
        <end position="11"/>
    </location>
</feature>
<protein>
    <submittedName>
        <fullName evidence="3">Uncharacterized protein</fullName>
    </submittedName>
</protein>
<dbReference type="PANTHER" id="PTHR37540:SF5">
    <property type="entry name" value="TRANSCRIPTION FACTOR DOMAIN-CONTAINING PROTEIN"/>
    <property type="match status" value="1"/>
</dbReference>
<accession>A0AA39L3V2</accession>
<evidence type="ECO:0000313" key="3">
    <source>
        <dbReference type="EMBL" id="KAK0383178.1"/>
    </source>
</evidence>
<dbReference type="InterPro" id="IPR021858">
    <property type="entry name" value="Fun_TF"/>
</dbReference>